<evidence type="ECO:0000313" key="3">
    <source>
        <dbReference type="Proteomes" id="UP001362999"/>
    </source>
</evidence>
<sequence length="337" mass="36514">MHSRASRVYRASRTDRPFGNSSGFGWNRPSTGNVLIVTRDNVTLLFLSPTALRPSFPPAPPLPMVAALGGVLTRSPAATTAVANSLFRWFALQPATHPRVQYSATLYSRPWPVCAAVTPTLARLTRRSLVYPATLSSTLGCSDDDRARFVLAPLRIPMNVHSPLLTSPLDVHPATLVLMPTPVTCALVRSIRGLLALVSQPQTTCVRSPHLCSPSFVLPRPFRASHSPSAPSFVPPHARSPSRASVPHPPRPFAPRRVRPPPSAFFRFPLRWFAFPRLATARVRSPSPASLRLDPRAFVPLSVSDADTTYPAPVFVAHPVVRPLPTFASGADPPTPG</sequence>
<evidence type="ECO:0000313" key="2">
    <source>
        <dbReference type="EMBL" id="KAK7007301.1"/>
    </source>
</evidence>
<comment type="caution">
    <text evidence="2">The sequence shown here is derived from an EMBL/GenBank/DDBJ whole genome shotgun (WGS) entry which is preliminary data.</text>
</comment>
<reference evidence="2 3" key="1">
    <citation type="journal article" date="2024" name="J Genomics">
        <title>Draft genome sequencing and assembly of Favolaschia claudopus CIRM-BRFM 2984 isolated from oak limbs.</title>
        <authorList>
            <person name="Navarro D."/>
            <person name="Drula E."/>
            <person name="Chaduli D."/>
            <person name="Cazenave R."/>
            <person name="Ahrendt S."/>
            <person name="Wang J."/>
            <person name="Lipzen A."/>
            <person name="Daum C."/>
            <person name="Barry K."/>
            <person name="Grigoriev I.V."/>
            <person name="Favel A."/>
            <person name="Rosso M.N."/>
            <person name="Martin F."/>
        </authorList>
    </citation>
    <scope>NUCLEOTIDE SEQUENCE [LARGE SCALE GENOMIC DNA]</scope>
    <source>
        <strain evidence="2 3">CIRM-BRFM 2984</strain>
    </source>
</reference>
<dbReference type="Proteomes" id="UP001362999">
    <property type="component" value="Unassembled WGS sequence"/>
</dbReference>
<dbReference type="AlphaFoldDB" id="A0AAW0AED9"/>
<keyword evidence="3" id="KW-1185">Reference proteome</keyword>
<organism evidence="2 3">
    <name type="scientific">Favolaschia claudopus</name>
    <dbReference type="NCBI Taxonomy" id="2862362"/>
    <lineage>
        <taxon>Eukaryota</taxon>
        <taxon>Fungi</taxon>
        <taxon>Dikarya</taxon>
        <taxon>Basidiomycota</taxon>
        <taxon>Agaricomycotina</taxon>
        <taxon>Agaricomycetes</taxon>
        <taxon>Agaricomycetidae</taxon>
        <taxon>Agaricales</taxon>
        <taxon>Marasmiineae</taxon>
        <taxon>Mycenaceae</taxon>
        <taxon>Favolaschia</taxon>
    </lineage>
</organism>
<evidence type="ECO:0000256" key="1">
    <source>
        <dbReference type="SAM" id="MobiDB-lite"/>
    </source>
</evidence>
<feature type="region of interest" description="Disordered" evidence="1">
    <location>
        <begin position="228"/>
        <end position="256"/>
    </location>
</feature>
<dbReference type="EMBL" id="JAWWNJ010000071">
    <property type="protein sequence ID" value="KAK7007301.1"/>
    <property type="molecule type" value="Genomic_DNA"/>
</dbReference>
<name>A0AAW0AED9_9AGAR</name>
<accession>A0AAW0AED9</accession>
<gene>
    <name evidence="2" type="ORF">R3P38DRAFT_3212276</name>
</gene>
<protein>
    <submittedName>
        <fullName evidence="2">Uncharacterized protein</fullName>
    </submittedName>
</protein>
<proteinExistence type="predicted"/>